<feature type="region of interest" description="Disordered" evidence="5">
    <location>
        <begin position="532"/>
        <end position="561"/>
    </location>
</feature>
<dbReference type="Proteomes" id="UP000620104">
    <property type="component" value="Unassembled WGS sequence"/>
</dbReference>
<dbReference type="GO" id="GO:0005739">
    <property type="term" value="C:mitochondrion"/>
    <property type="evidence" value="ECO:0007669"/>
    <property type="project" value="TreeGrafter"/>
</dbReference>
<comment type="caution">
    <text evidence="7">The sequence shown here is derived from an EMBL/GenBank/DDBJ whole genome shotgun (WGS) entry which is preliminary data.</text>
</comment>
<dbReference type="PANTHER" id="PTHR42681:SF1">
    <property type="entry name" value="MALONYL-COA-ACYL CARRIER PROTEIN TRANSACYLASE, MITOCHONDRIAL"/>
    <property type="match status" value="1"/>
</dbReference>
<feature type="compositionally biased region" description="Basic residues" evidence="5">
    <location>
        <begin position="551"/>
        <end position="561"/>
    </location>
</feature>
<dbReference type="Gene3D" id="3.40.366.10">
    <property type="entry name" value="Malonyl-Coenzyme A Acyl Carrier Protein, domain 2"/>
    <property type="match status" value="1"/>
</dbReference>
<evidence type="ECO:0000313" key="8">
    <source>
        <dbReference type="Proteomes" id="UP000620104"/>
    </source>
</evidence>
<evidence type="ECO:0000256" key="5">
    <source>
        <dbReference type="SAM" id="MobiDB-lite"/>
    </source>
</evidence>
<feature type="signal peptide" evidence="6">
    <location>
        <begin position="1"/>
        <end position="26"/>
    </location>
</feature>
<dbReference type="InterPro" id="IPR001227">
    <property type="entry name" value="Ac_transferase_dom_sf"/>
</dbReference>
<evidence type="ECO:0000256" key="2">
    <source>
        <dbReference type="ARBA" id="ARBA00022679"/>
    </source>
</evidence>
<reference evidence="7" key="1">
    <citation type="submission" date="2020-07" db="EMBL/GenBank/DDBJ databases">
        <title>Draft Genome Sequence of a Deep-Sea Yeast, Naganishia (Cryptococcus) liquefaciens strain N6.</title>
        <authorList>
            <person name="Han Y.W."/>
            <person name="Kajitani R."/>
            <person name="Morimoto H."/>
            <person name="Parhat M."/>
            <person name="Tsubouchi H."/>
            <person name="Bakenova O."/>
            <person name="Ogata M."/>
            <person name="Argunhan B."/>
            <person name="Aoki R."/>
            <person name="Kajiwara S."/>
            <person name="Itoh T."/>
            <person name="Iwasaki H."/>
        </authorList>
    </citation>
    <scope>NUCLEOTIDE SEQUENCE</scope>
    <source>
        <strain evidence="7">N6</strain>
    </source>
</reference>
<dbReference type="AlphaFoldDB" id="A0A8H3TRW5"/>
<dbReference type="EMBL" id="BLZA01000013">
    <property type="protein sequence ID" value="GHJ85836.1"/>
    <property type="molecule type" value="Genomic_DNA"/>
</dbReference>
<evidence type="ECO:0000256" key="3">
    <source>
        <dbReference type="ARBA" id="ARBA00023315"/>
    </source>
</evidence>
<evidence type="ECO:0000256" key="6">
    <source>
        <dbReference type="SAM" id="SignalP"/>
    </source>
</evidence>
<gene>
    <name evidence="7" type="ORF">NliqN6_2238</name>
</gene>
<dbReference type="InterPro" id="IPR050858">
    <property type="entry name" value="Mal-CoA-ACP_Trans/PKS_FabD"/>
</dbReference>
<evidence type="ECO:0000256" key="4">
    <source>
        <dbReference type="ARBA" id="ARBA00048462"/>
    </source>
</evidence>
<keyword evidence="6" id="KW-0732">Signal</keyword>
<sequence length="594" mass="64347">MAPHHHLRASFIANPVLFSFPAAATAVVAPLSRAAAGPSTATTLVRDDVVVRPVESGFWRAFKAGTVGARNRERGLQLGQGQGQEVEKQGDKGMVTRKRKRALVFAGLGSYPHQPSSPTDASLRLWERASEALVTPCEAIGYVPRTIDVEKGAMKGSMGDGMDPALWRRWNKGWLRGWVGNRSINELMDRPDIKAAYVLTSNLAILASAQAHAEPTSSFLPQDVTHLLGYGFIGTLTALVATDKVKLEDAVRLACIYASLPPHEVSPGEEPGKGTTRHWMTTLLALSHDTSRTRKYSLSDAIHHHPSSPSSAASSSYPLAHVLEVIRDMQEHEGWNENLLPMCAQREDEEYGVVAEAGDWSTREWAGEAMINSPRSLVISGTKGAVIKIIDRLRGGGLATPVMDLHMPCPYHTPIMRGAVFQFRQALKGCPFHPSGGANGLTGKSEPNVTILDGMTAKPLPMDDIPGALTAYLTRPLQWAQTTRSLWAPSLEDTTLAPVVDEISIVGRGARGLGIAIDREIGEARRQREQEARVQEQGAGLTTGAGTVGRTGHKKGRATSRRRLGGSVFPMTADVPLDEQGAVRVVEYDFEERR</sequence>
<evidence type="ECO:0000256" key="1">
    <source>
        <dbReference type="ARBA" id="ARBA00013258"/>
    </source>
</evidence>
<keyword evidence="2" id="KW-0808">Transferase</keyword>
<dbReference type="PANTHER" id="PTHR42681">
    <property type="entry name" value="MALONYL-COA-ACYL CARRIER PROTEIN TRANSACYLASE, MITOCHONDRIAL"/>
    <property type="match status" value="1"/>
</dbReference>
<name>A0A8H3TRW5_9TREE</name>
<dbReference type="SUPFAM" id="SSF52151">
    <property type="entry name" value="FabD/lysophospholipase-like"/>
    <property type="match status" value="1"/>
</dbReference>
<keyword evidence="3" id="KW-0012">Acyltransferase</keyword>
<feature type="chain" id="PRO_5034519449" description="[acyl-carrier-protein] S-malonyltransferase" evidence="6">
    <location>
        <begin position="27"/>
        <end position="594"/>
    </location>
</feature>
<dbReference type="EC" id="2.3.1.39" evidence="1"/>
<evidence type="ECO:0000313" key="7">
    <source>
        <dbReference type="EMBL" id="GHJ85836.1"/>
    </source>
</evidence>
<dbReference type="InterPro" id="IPR016035">
    <property type="entry name" value="Acyl_Trfase/lysoPLipase"/>
</dbReference>
<accession>A0A8H3TRW5</accession>
<dbReference type="GO" id="GO:0004314">
    <property type="term" value="F:[acyl-carrier-protein] S-malonyltransferase activity"/>
    <property type="evidence" value="ECO:0007669"/>
    <property type="project" value="UniProtKB-EC"/>
</dbReference>
<proteinExistence type="predicted"/>
<comment type="catalytic activity">
    <reaction evidence="4">
        <text>holo-[ACP] + malonyl-CoA = malonyl-[ACP] + CoA</text>
        <dbReference type="Rhea" id="RHEA:41792"/>
        <dbReference type="Rhea" id="RHEA-COMP:9623"/>
        <dbReference type="Rhea" id="RHEA-COMP:9685"/>
        <dbReference type="ChEBI" id="CHEBI:57287"/>
        <dbReference type="ChEBI" id="CHEBI:57384"/>
        <dbReference type="ChEBI" id="CHEBI:64479"/>
        <dbReference type="ChEBI" id="CHEBI:78449"/>
        <dbReference type="EC" id="2.3.1.39"/>
    </reaction>
</comment>
<organism evidence="7 8">
    <name type="scientific">Naganishia liquefaciens</name>
    <dbReference type="NCBI Taxonomy" id="104408"/>
    <lineage>
        <taxon>Eukaryota</taxon>
        <taxon>Fungi</taxon>
        <taxon>Dikarya</taxon>
        <taxon>Basidiomycota</taxon>
        <taxon>Agaricomycotina</taxon>
        <taxon>Tremellomycetes</taxon>
        <taxon>Filobasidiales</taxon>
        <taxon>Filobasidiaceae</taxon>
        <taxon>Naganishia</taxon>
    </lineage>
</organism>
<dbReference type="GO" id="GO:0006633">
    <property type="term" value="P:fatty acid biosynthetic process"/>
    <property type="evidence" value="ECO:0007669"/>
    <property type="project" value="TreeGrafter"/>
</dbReference>
<protein>
    <recommendedName>
        <fullName evidence="1">[acyl-carrier-protein] S-malonyltransferase</fullName>
        <ecNumber evidence="1">2.3.1.39</ecNumber>
    </recommendedName>
</protein>
<dbReference type="OrthoDB" id="2584073at2759"/>
<keyword evidence="8" id="KW-1185">Reference proteome</keyword>